<feature type="non-terminal residue" evidence="1">
    <location>
        <position position="1"/>
    </location>
</feature>
<evidence type="ECO:0008006" key="2">
    <source>
        <dbReference type="Google" id="ProtNLM"/>
    </source>
</evidence>
<organism evidence="1">
    <name type="scientific">hydrothermal vent metagenome</name>
    <dbReference type="NCBI Taxonomy" id="652676"/>
    <lineage>
        <taxon>unclassified sequences</taxon>
        <taxon>metagenomes</taxon>
        <taxon>ecological metagenomes</taxon>
    </lineage>
</organism>
<sequence>KPGEGLRTRCDSVVVKTDVHYPTDINVLWDAMRKIIELTGQLSERENVSDWRQYRYNLKQFKRLYRKAQKIKHSTSKNEEKKTKRCEEVHQAYRRYLLEAERLIEKSQQTVKDLVCLGNLIAVEQIHHYIEHAIRQIDQTDRRVLQGEAILHDEKVFSIFEEHTEWISKGKAGVPVELGVRVSVVEDQYQFVLHHRIMWKETDDKVAVPIIEEAKQRYPLINQCSFDKGYYSKENVIELNKHLDNVILPKKGRCNKEEKAWEESERFGEARRQHSGVEACINNLDIRGFDRCLSYGRAGFERHVALSVVATNLHRIGLLLQRQERARLQRAEHRKAQRSAA</sequence>
<name>A0A3B0Z9R2_9ZZZZ</name>
<protein>
    <recommendedName>
        <fullName evidence="2">Transposase IS4-like domain-containing protein</fullName>
    </recommendedName>
</protein>
<accession>A0A3B0Z9R2</accession>
<dbReference type="NCBIfam" id="NF033593">
    <property type="entry name" value="transpos_ISNCY_1"/>
    <property type="match status" value="1"/>
</dbReference>
<dbReference type="EMBL" id="UOFO01000039">
    <property type="protein sequence ID" value="VAW84282.1"/>
    <property type="molecule type" value="Genomic_DNA"/>
</dbReference>
<gene>
    <name evidence="1" type="ORF">MNBD_GAMMA16-1158</name>
</gene>
<dbReference type="AlphaFoldDB" id="A0A3B0Z9R2"/>
<proteinExistence type="predicted"/>
<evidence type="ECO:0000313" key="1">
    <source>
        <dbReference type="EMBL" id="VAW84282.1"/>
    </source>
</evidence>
<reference evidence="1" key="1">
    <citation type="submission" date="2018-06" db="EMBL/GenBank/DDBJ databases">
        <authorList>
            <person name="Zhirakovskaya E."/>
        </authorList>
    </citation>
    <scope>NUCLEOTIDE SEQUENCE</scope>
</reference>